<evidence type="ECO:0000313" key="2">
    <source>
        <dbReference type="Proteomes" id="UP000611762"/>
    </source>
</evidence>
<gene>
    <name evidence="1" type="ORF">H8698_01240</name>
</gene>
<dbReference type="InterPro" id="IPR021345">
    <property type="entry name" value="DUF2961"/>
</dbReference>
<accession>A0A926HX21</accession>
<reference evidence="1" key="1">
    <citation type="submission" date="2020-08" db="EMBL/GenBank/DDBJ databases">
        <title>Genome public.</title>
        <authorList>
            <person name="Liu C."/>
            <person name="Sun Q."/>
        </authorList>
    </citation>
    <scope>NUCLEOTIDE SEQUENCE</scope>
    <source>
        <strain evidence="1">H8</strain>
    </source>
</reference>
<keyword evidence="2" id="KW-1185">Reference proteome</keyword>
<protein>
    <submittedName>
        <fullName evidence="1">DUF2961 domain-containing protein</fullName>
    </submittedName>
</protein>
<dbReference type="AlphaFoldDB" id="A0A926HX21"/>
<dbReference type="Pfam" id="PF11175">
    <property type="entry name" value="DUF2961"/>
    <property type="match status" value="1"/>
</dbReference>
<name>A0A926HX21_9FIRM</name>
<comment type="caution">
    <text evidence="1">The sequence shown here is derived from an EMBL/GenBank/DDBJ whole genome shotgun (WGS) entry which is preliminary data.</text>
</comment>
<sequence>MFSELSTLKDIKSRSICPENFTGEKGGGGRAETGTGAGCARELGIGWKVSPSIQIAPGETFVLAEIFGEGKIKHIWIVDDCNLNRQLILRMYWDGSTTPSVETPLCDFFASADYQTFAQLTSAAVCVNPKRAFNCYWEMPFHNACKITLENIHTEPITVYYQIDYTEEAVAENSAYFHAQFRRVNPLPYKEVYTILDNVKGRGHYVGTYLFWGVNNSGWWGEGEIKFYLDGDREFPTICGTGTEDYFCGSYNFDIGGKYQEFCTPYAGLAKVLRPDGLYYSQTRFSMYRWHLLDPIYFEQDIKVTIQALGWRSGGRYLPLQDDISSVAFWYQKDICKTFPEFPDRNALEIV</sequence>
<dbReference type="EMBL" id="JACRSU010000001">
    <property type="protein sequence ID" value="MBC8539599.1"/>
    <property type="molecule type" value="Genomic_DNA"/>
</dbReference>
<dbReference type="Gene3D" id="2.60.120.1390">
    <property type="match status" value="1"/>
</dbReference>
<dbReference type="Proteomes" id="UP000611762">
    <property type="component" value="Unassembled WGS sequence"/>
</dbReference>
<proteinExistence type="predicted"/>
<dbReference type="RefSeq" id="WP_249310812.1">
    <property type="nucleotide sequence ID" value="NZ_JACRSU010000001.1"/>
</dbReference>
<organism evidence="1 2">
    <name type="scientific">Congzhengia minquanensis</name>
    <dbReference type="NCBI Taxonomy" id="2763657"/>
    <lineage>
        <taxon>Bacteria</taxon>
        <taxon>Bacillati</taxon>
        <taxon>Bacillota</taxon>
        <taxon>Clostridia</taxon>
        <taxon>Eubacteriales</taxon>
        <taxon>Oscillospiraceae</taxon>
        <taxon>Congzhengia</taxon>
    </lineage>
</organism>
<evidence type="ECO:0000313" key="1">
    <source>
        <dbReference type="EMBL" id="MBC8539599.1"/>
    </source>
</evidence>